<evidence type="ECO:0000313" key="6">
    <source>
        <dbReference type="EMBL" id="RVU54944.1"/>
    </source>
</evidence>
<dbReference type="Gene3D" id="3.50.50.60">
    <property type="entry name" value="FAD/NAD(P)-binding domain"/>
    <property type="match status" value="1"/>
</dbReference>
<accession>A0A437S7M4</accession>
<dbReference type="Pfam" id="PF22780">
    <property type="entry name" value="HI0933_like_1st"/>
    <property type="match status" value="1"/>
</dbReference>
<evidence type="ECO:0000259" key="5">
    <source>
        <dbReference type="Pfam" id="PF22780"/>
    </source>
</evidence>
<dbReference type="AlphaFoldDB" id="A0A437S7M4"/>
<name>A0A437S7M4_9FIRM</name>
<dbReference type="InterPro" id="IPR055178">
    <property type="entry name" value="RsdA/BaiN/AoA(So)-like_dom"/>
</dbReference>
<dbReference type="InterPro" id="IPR023166">
    <property type="entry name" value="BaiN-like_dom_sf"/>
</dbReference>
<dbReference type="Proteomes" id="UP000288812">
    <property type="component" value="Unassembled WGS sequence"/>
</dbReference>
<dbReference type="InterPro" id="IPR057661">
    <property type="entry name" value="RsdA/BaiN/AoA(So)_Rossmann"/>
</dbReference>
<comment type="caution">
    <text evidence="6">The sequence shown here is derived from an EMBL/GenBank/DDBJ whole genome shotgun (WGS) entry which is preliminary data.</text>
</comment>
<gene>
    <name evidence="6" type="ORF">EF514_04995</name>
</gene>
<feature type="domain" description="RsdA/BaiN/AoA(So)-like insert" evidence="5">
    <location>
        <begin position="188"/>
        <end position="347"/>
    </location>
</feature>
<organism evidence="6 7">
    <name type="scientific">Anaerosphaera multitolerans</name>
    <dbReference type="NCBI Taxonomy" id="2487351"/>
    <lineage>
        <taxon>Bacteria</taxon>
        <taxon>Bacillati</taxon>
        <taxon>Bacillota</taxon>
        <taxon>Tissierellia</taxon>
        <taxon>Tissierellales</taxon>
        <taxon>Peptoniphilaceae</taxon>
        <taxon>Anaerosphaera</taxon>
    </lineage>
</organism>
<feature type="domain" description="RsdA/BaiN/AoA(So)-like Rossmann fold-like" evidence="4">
    <location>
        <begin position="3"/>
        <end position="400"/>
    </location>
</feature>
<dbReference type="PANTHER" id="PTHR42887">
    <property type="entry name" value="OS12G0638800 PROTEIN"/>
    <property type="match status" value="1"/>
</dbReference>
<keyword evidence="2" id="KW-0285">Flavoprotein</keyword>
<evidence type="ECO:0000256" key="2">
    <source>
        <dbReference type="ARBA" id="ARBA00022630"/>
    </source>
</evidence>
<dbReference type="OrthoDB" id="9773233at2"/>
<comment type="cofactor">
    <cofactor evidence="1">
        <name>FAD</name>
        <dbReference type="ChEBI" id="CHEBI:57692"/>
    </cofactor>
</comment>
<keyword evidence="3" id="KW-0274">FAD</keyword>
<dbReference type="InterPro" id="IPR036188">
    <property type="entry name" value="FAD/NAD-bd_sf"/>
</dbReference>
<dbReference type="SUPFAM" id="SSF160996">
    <property type="entry name" value="HI0933 insert domain-like"/>
    <property type="match status" value="1"/>
</dbReference>
<dbReference type="EMBL" id="RLIH01000005">
    <property type="protein sequence ID" value="RVU54944.1"/>
    <property type="molecule type" value="Genomic_DNA"/>
</dbReference>
<evidence type="ECO:0000256" key="1">
    <source>
        <dbReference type="ARBA" id="ARBA00001974"/>
    </source>
</evidence>
<protein>
    <submittedName>
        <fullName evidence="6">NAD(P)/FAD-dependent oxidoreductase</fullName>
    </submittedName>
</protein>
<keyword evidence="7" id="KW-1185">Reference proteome</keyword>
<evidence type="ECO:0000259" key="4">
    <source>
        <dbReference type="Pfam" id="PF03486"/>
    </source>
</evidence>
<dbReference type="RefSeq" id="WP_127724326.1">
    <property type="nucleotide sequence ID" value="NZ_RLIH01000005.1"/>
</dbReference>
<evidence type="ECO:0000256" key="3">
    <source>
        <dbReference type="ARBA" id="ARBA00022827"/>
    </source>
</evidence>
<sequence>MKKVAVIGGGPSGMMAAYCAAKNNDVTLFEKNEKLGKKLFITGKGRCNLTNYRDISEYFDEIVRNGKFLYSALYSMSNYDTLELFEKYGLKYKIERGNRVFPNSDKSSDVIKTYEKMLKDVDVEIKLNTKVDSILNSKIGFILDYNNTRKNFDAVIIATGGISYAATGSTGDGYKFARDLGLKVEDLYPGLVPIELKDDFLEELQGITLKNVTLKTVRNKKILHEEFGDLLFAHFGITGPIVLRTSSYINRLEDFKLFLDLKPALNFEKLENRLLRDFEKNINKEIKNSLIDLLPKKFIPIILDISKVKSNKFVNEITKEERHRLVNSIKNMPLTFKGLLNINAAIVTSGGISIRELNPSTLESKKVPNLYFCGEVLDVDALTGGFNIQIANSTGYLAGNSV</sequence>
<evidence type="ECO:0000313" key="7">
    <source>
        <dbReference type="Proteomes" id="UP000288812"/>
    </source>
</evidence>
<dbReference type="NCBIfam" id="TIGR00275">
    <property type="entry name" value="aminoacetone oxidase family FAD-binding enzyme"/>
    <property type="match status" value="1"/>
</dbReference>
<dbReference type="PANTHER" id="PTHR42887:SF2">
    <property type="entry name" value="OS12G0638800 PROTEIN"/>
    <property type="match status" value="1"/>
</dbReference>
<dbReference type="Gene3D" id="1.10.8.260">
    <property type="entry name" value="HI0933 insert domain-like"/>
    <property type="match status" value="1"/>
</dbReference>
<dbReference type="PRINTS" id="PR00368">
    <property type="entry name" value="FADPNR"/>
</dbReference>
<dbReference type="Pfam" id="PF03486">
    <property type="entry name" value="HI0933_like"/>
    <property type="match status" value="1"/>
</dbReference>
<dbReference type="InterPro" id="IPR004792">
    <property type="entry name" value="BaiN-like"/>
</dbReference>
<dbReference type="Gene3D" id="2.40.30.10">
    <property type="entry name" value="Translation factors"/>
    <property type="match status" value="1"/>
</dbReference>
<proteinExistence type="predicted"/>
<reference evidence="6 7" key="1">
    <citation type="submission" date="2018-11" db="EMBL/GenBank/DDBJ databases">
        <title>Genome sequencing and assembly of Anaerosphaera sp. nov., GS7-6-2.</title>
        <authorList>
            <person name="Rettenmaier R."/>
            <person name="Liebl W."/>
            <person name="Zverlov V."/>
        </authorList>
    </citation>
    <scope>NUCLEOTIDE SEQUENCE [LARGE SCALE GENOMIC DNA]</scope>
    <source>
        <strain evidence="6 7">GS7-6-2</strain>
    </source>
</reference>
<dbReference type="SUPFAM" id="SSF51905">
    <property type="entry name" value="FAD/NAD(P)-binding domain"/>
    <property type="match status" value="1"/>
</dbReference>